<reference evidence="1 2" key="1">
    <citation type="submission" date="2017-01" db="EMBL/GenBank/DDBJ databases">
        <authorList>
            <person name="Cao J.-M."/>
        </authorList>
    </citation>
    <scope>NUCLEOTIDE SEQUENCE [LARGE SCALE GENOMIC DNA]</scope>
    <source>
        <strain evidence="1 2">888-76</strain>
    </source>
</reference>
<dbReference type="EMBL" id="CP019445">
    <property type="protein sequence ID" value="APZ06759.1"/>
    <property type="molecule type" value="Genomic_DNA"/>
</dbReference>
<name>A0A807LHK6_9ENTR</name>
<organism evidence="1 2">
    <name type="scientific">Kosakonia cowanii JCM 10956 = DSM 18146</name>
    <dbReference type="NCBI Taxonomy" id="1300165"/>
    <lineage>
        <taxon>Bacteria</taxon>
        <taxon>Pseudomonadati</taxon>
        <taxon>Pseudomonadota</taxon>
        <taxon>Gammaproteobacteria</taxon>
        <taxon>Enterobacterales</taxon>
        <taxon>Enterobacteriaceae</taxon>
        <taxon>Kosakonia</taxon>
    </lineage>
</organism>
<dbReference type="KEGG" id="kco:BWI95_17785"/>
<dbReference type="RefSeq" id="WP_054803471.1">
    <property type="nucleotide sequence ID" value="NZ_CP019445.1"/>
</dbReference>
<evidence type="ECO:0000313" key="1">
    <source>
        <dbReference type="EMBL" id="APZ06759.1"/>
    </source>
</evidence>
<dbReference type="AlphaFoldDB" id="A0A807LHK6"/>
<proteinExistence type="predicted"/>
<sequence>MRDPLGNSTFTTWHPVFTFPLKEALPDGATWQYEYNARGDVVLLVQFNLKPGTRAQLEGIGIRDKSDLAAVTHPDIPSPVKPKGWGLKMLNLKAMMTR</sequence>
<dbReference type="Proteomes" id="UP000187148">
    <property type="component" value="Chromosome"/>
</dbReference>
<protein>
    <submittedName>
        <fullName evidence="1">Uncharacterized protein</fullName>
    </submittedName>
</protein>
<keyword evidence="2" id="KW-1185">Reference proteome</keyword>
<gene>
    <name evidence="1" type="ORF">BWI95_17785</name>
</gene>
<accession>A0A807LHK6</accession>
<evidence type="ECO:0000313" key="2">
    <source>
        <dbReference type="Proteomes" id="UP000187148"/>
    </source>
</evidence>